<dbReference type="PANTHER" id="PTHR32251">
    <property type="entry name" value="3-OXO-5-ALPHA-STEROID 4-DEHYDROGENASE"/>
    <property type="match status" value="1"/>
</dbReference>
<feature type="transmembrane region" description="Helical" evidence="1">
    <location>
        <begin position="6"/>
        <end position="24"/>
    </location>
</feature>
<keyword evidence="3" id="KW-1185">Reference proteome</keyword>
<feature type="transmembrane region" description="Helical" evidence="1">
    <location>
        <begin position="36"/>
        <end position="55"/>
    </location>
</feature>
<feature type="transmembrane region" description="Helical" evidence="1">
    <location>
        <begin position="61"/>
        <end position="80"/>
    </location>
</feature>
<keyword evidence="1" id="KW-0472">Membrane</keyword>
<dbReference type="RefSeq" id="WP_037336656.1">
    <property type="nucleotide sequence ID" value="NZ_APNK01000010.1"/>
</dbReference>
<organism evidence="2 3">
    <name type="scientific">Salinisphaera hydrothermalis (strain C41B8)</name>
    <dbReference type="NCBI Taxonomy" id="1304275"/>
    <lineage>
        <taxon>Bacteria</taxon>
        <taxon>Pseudomonadati</taxon>
        <taxon>Pseudomonadota</taxon>
        <taxon>Gammaproteobacteria</taxon>
        <taxon>Salinisphaerales</taxon>
        <taxon>Salinisphaeraceae</taxon>
        <taxon>Salinisphaera</taxon>
    </lineage>
</organism>
<dbReference type="AlphaFoldDB" id="A0A084ILN2"/>
<proteinExistence type="predicted"/>
<evidence type="ECO:0000313" key="2">
    <source>
        <dbReference type="EMBL" id="KEZ77616.1"/>
    </source>
</evidence>
<feature type="transmembrane region" description="Helical" evidence="1">
    <location>
        <begin position="104"/>
        <end position="130"/>
    </location>
</feature>
<dbReference type="OrthoDB" id="9779233at2"/>
<dbReference type="PATRIC" id="fig|1304275.5.peg.1737"/>
<comment type="caution">
    <text evidence="2">The sequence shown here is derived from an EMBL/GenBank/DDBJ whole genome shotgun (WGS) entry which is preliminary data.</text>
</comment>
<dbReference type="Proteomes" id="UP000028302">
    <property type="component" value="Unassembled WGS sequence"/>
</dbReference>
<protein>
    <submittedName>
        <fullName evidence="2">Uncharacterized protein</fullName>
    </submittedName>
</protein>
<feature type="transmembrane region" description="Helical" evidence="1">
    <location>
        <begin position="136"/>
        <end position="156"/>
    </location>
</feature>
<dbReference type="PROSITE" id="PS50244">
    <property type="entry name" value="S5A_REDUCTASE"/>
    <property type="match status" value="1"/>
</dbReference>
<reference evidence="2 3" key="1">
    <citation type="submission" date="2013-03" db="EMBL/GenBank/DDBJ databases">
        <title>Salinisphaera hydrothermalis C41B8 Genome Sequencing.</title>
        <authorList>
            <person name="Li C."/>
            <person name="Lai Q."/>
            <person name="Shao Z."/>
        </authorList>
    </citation>
    <scope>NUCLEOTIDE SEQUENCE [LARGE SCALE GENOMIC DNA]</scope>
    <source>
        <strain evidence="2 3">C41B8</strain>
    </source>
</reference>
<feature type="transmembrane region" description="Helical" evidence="1">
    <location>
        <begin position="187"/>
        <end position="206"/>
    </location>
</feature>
<dbReference type="eggNOG" id="COG3752">
    <property type="taxonomic scope" value="Bacteria"/>
</dbReference>
<evidence type="ECO:0000313" key="3">
    <source>
        <dbReference type="Proteomes" id="UP000028302"/>
    </source>
</evidence>
<dbReference type="PANTHER" id="PTHR32251:SF17">
    <property type="entry name" value="STEROID 5-ALPHA REDUCTASE C-TERMINAL DOMAIN-CONTAINING PROTEIN"/>
    <property type="match status" value="1"/>
</dbReference>
<dbReference type="Pfam" id="PF06966">
    <property type="entry name" value="DUF1295"/>
    <property type="match status" value="1"/>
</dbReference>
<gene>
    <name evidence="2" type="ORF">C41B8_08525</name>
</gene>
<accession>A0A084ILN2</accession>
<keyword evidence="1" id="KW-0812">Transmembrane</keyword>
<name>A0A084ILN2_SALHC</name>
<dbReference type="EMBL" id="APNK01000010">
    <property type="protein sequence ID" value="KEZ77616.1"/>
    <property type="molecule type" value="Genomic_DNA"/>
</dbReference>
<dbReference type="InterPro" id="IPR010721">
    <property type="entry name" value="UstE-like"/>
</dbReference>
<dbReference type="GO" id="GO:0016020">
    <property type="term" value="C:membrane"/>
    <property type="evidence" value="ECO:0007669"/>
    <property type="project" value="TreeGrafter"/>
</dbReference>
<dbReference type="STRING" id="1304275.C41B8_08525"/>
<evidence type="ECO:0000256" key="1">
    <source>
        <dbReference type="SAM" id="Phobius"/>
    </source>
</evidence>
<sequence length="260" mass="28608">MAALSVFGIALLTAVVLLTIVWAIQLFTRNAGLVDVVWSASIGIIALEYALAGSAPVAGRLLMAVLAIAWSFRLASYLAVRMKGQPEDSRYTAARDAWGDKADLYMFGFFILQAVIAAVLSIPLLVIAYMDNAPSFVTAALAVIVWFISVVGEGTADAQLKAFKDKPENKGKVCREGLWYYSRHPNYFFESLHWATYVVLAIGAGWWWFATWIGPVLMATLLLKISGIPTVEGKDASKKREGHDEYVRTTNAFIPWPPKK</sequence>
<keyword evidence="1" id="KW-1133">Transmembrane helix</keyword>
<dbReference type="Gene3D" id="1.20.120.1630">
    <property type="match status" value="1"/>
</dbReference>